<sequence length="171" mass="18469">MFSQSINTPTGSYQVFAEIVMDRVHEGEVVTDLSFIWTEDGEDRTASFQVRAEGETGLIGLYHDDENLGELQLNGGSEDAPDEAALDEAFATADQLATVVGAVDPVVGCLIKGATASVIKQTVKCWRATNQKDTIRQRATDAANCVRQAGWSVAWSFVRRVGLCLVTLGLD</sequence>
<organism evidence="1 2">
    <name type="scientific">Aliiroseovarius sediminilitoris</name>
    <dbReference type="NCBI Taxonomy" id="1173584"/>
    <lineage>
        <taxon>Bacteria</taxon>
        <taxon>Pseudomonadati</taxon>
        <taxon>Pseudomonadota</taxon>
        <taxon>Alphaproteobacteria</taxon>
        <taxon>Rhodobacterales</taxon>
        <taxon>Paracoccaceae</taxon>
        <taxon>Aliiroseovarius</taxon>
    </lineage>
</organism>
<keyword evidence="2" id="KW-1185">Reference proteome</keyword>
<evidence type="ECO:0000313" key="2">
    <source>
        <dbReference type="Proteomes" id="UP000199650"/>
    </source>
</evidence>
<reference evidence="1 2" key="1">
    <citation type="submission" date="2016-10" db="EMBL/GenBank/DDBJ databases">
        <authorList>
            <person name="de Groot N.N."/>
        </authorList>
    </citation>
    <scope>NUCLEOTIDE SEQUENCE [LARGE SCALE GENOMIC DNA]</scope>
    <source>
        <strain evidence="1 2">DSM 29439</strain>
    </source>
</reference>
<dbReference type="EMBL" id="FOJB01000001">
    <property type="protein sequence ID" value="SEW01519.1"/>
    <property type="molecule type" value="Genomic_DNA"/>
</dbReference>
<evidence type="ECO:0000313" key="1">
    <source>
        <dbReference type="EMBL" id="SEW01519.1"/>
    </source>
</evidence>
<protein>
    <submittedName>
        <fullName evidence="1">Uncharacterized protein</fullName>
    </submittedName>
</protein>
<proteinExistence type="predicted"/>
<gene>
    <name evidence="1" type="ORF">SAMN05444851_0877</name>
</gene>
<name>A0A1I0NK11_9RHOB</name>
<dbReference type="Proteomes" id="UP000199650">
    <property type="component" value="Unassembled WGS sequence"/>
</dbReference>
<dbReference type="AlphaFoldDB" id="A0A1I0NK11"/>
<accession>A0A1I0NK11</accession>
<dbReference type="RefSeq" id="WP_143064280.1">
    <property type="nucleotide sequence ID" value="NZ_FOJB01000001.1"/>
</dbReference>
<dbReference type="OrthoDB" id="9859833at2"/>